<feature type="compositionally biased region" description="Basic and acidic residues" evidence="1">
    <location>
        <begin position="60"/>
        <end position="71"/>
    </location>
</feature>
<feature type="region of interest" description="Disordered" evidence="1">
    <location>
        <begin position="32"/>
        <end position="71"/>
    </location>
</feature>
<evidence type="ECO:0000313" key="2">
    <source>
        <dbReference type="EMBL" id="OPJ78470.1"/>
    </source>
</evidence>
<name>A0A1V4K1W5_PATFA</name>
<gene>
    <name evidence="2" type="ORF">AV530_003298</name>
</gene>
<evidence type="ECO:0000256" key="1">
    <source>
        <dbReference type="SAM" id="MobiDB-lite"/>
    </source>
</evidence>
<accession>A0A1V4K1W5</accession>
<proteinExistence type="predicted"/>
<dbReference type="AlphaFoldDB" id="A0A1V4K1W5"/>
<feature type="compositionally biased region" description="Polar residues" evidence="1">
    <location>
        <begin position="38"/>
        <end position="52"/>
    </location>
</feature>
<organism evidence="2 3">
    <name type="scientific">Patagioenas fasciata monilis</name>
    <dbReference type="NCBI Taxonomy" id="372326"/>
    <lineage>
        <taxon>Eukaryota</taxon>
        <taxon>Metazoa</taxon>
        <taxon>Chordata</taxon>
        <taxon>Craniata</taxon>
        <taxon>Vertebrata</taxon>
        <taxon>Euteleostomi</taxon>
        <taxon>Archelosauria</taxon>
        <taxon>Archosauria</taxon>
        <taxon>Dinosauria</taxon>
        <taxon>Saurischia</taxon>
        <taxon>Theropoda</taxon>
        <taxon>Coelurosauria</taxon>
        <taxon>Aves</taxon>
        <taxon>Neognathae</taxon>
        <taxon>Neoaves</taxon>
        <taxon>Columbimorphae</taxon>
        <taxon>Columbiformes</taxon>
        <taxon>Columbidae</taxon>
        <taxon>Patagioenas</taxon>
    </lineage>
</organism>
<evidence type="ECO:0000313" key="3">
    <source>
        <dbReference type="Proteomes" id="UP000190648"/>
    </source>
</evidence>
<protein>
    <submittedName>
        <fullName evidence="2">Uncharacterized protein</fullName>
    </submittedName>
</protein>
<sequence>MNVGEGRKRNILEPERLFQDYISNQQGWVQDDGFPFQRSHSGTQQHSLTATPSLYPPESRSQRQDSSENPS</sequence>
<reference evidence="2 3" key="1">
    <citation type="submission" date="2016-02" db="EMBL/GenBank/DDBJ databases">
        <title>Band-tailed pigeon sequencing and assembly.</title>
        <authorList>
            <person name="Soares A.E."/>
            <person name="Novak B.J."/>
            <person name="Rice E.S."/>
            <person name="O'Connell B."/>
            <person name="Chang D."/>
            <person name="Weber S."/>
            <person name="Shapiro B."/>
        </authorList>
    </citation>
    <scope>NUCLEOTIDE SEQUENCE [LARGE SCALE GENOMIC DNA]</scope>
    <source>
        <strain evidence="2">BTP2013</strain>
        <tissue evidence="2">Blood</tissue>
    </source>
</reference>
<keyword evidence="3" id="KW-1185">Reference proteome</keyword>
<comment type="caution">
    <text evidence="2">The sequence shown here is derived from an EMBL/GenBank/DDBJ whole genome shotgun (WGS) entry which is preliminary data.</text>
</comment>
<dbReference type="Proteomes" id="UP000190648">
    <property type="component" value="Unassembled WGS sequence"/>
</dbReference>
<dbReference type="EMBL" id="LSYS01005108">
    <property type="protein sequence ID" value="OPJ78470.1"/>
    <property type="molecule type" value="Genomic_DNA"/>
</dbReference>